<protein>
    <submittedName>
        <fullName evidence="2">Uncharacterized protein</fullName>
    </submittedName>
</protein>
<reference evidence="2" key="1">
    <citation type="submission" date="2023-10" db="EMBL/GenBank/DDBJ databases">
        <authorList>
            <person name="Chen Y."/>
            <person name="Shah S."/>
            <person name="Dougan E. K."/>
            <person name="Thang M."/>
            <person name="Chan C."/>
        </authorList>
    </citation>
    <scope>NUCLEOTIDE SEQUENCE [LARGE SCALE GENOMIC DNA]</scope>
</reference>
<sequence length="1127" mass="121629">MGGKRGQPSAQPRGSRGGGGRGRKVARADSGDAAGGAPSAAASLSRAALAGDSFECGTCGSTDASHQMKDAAVPSCVACFDRYSKGFTQFGSLEVVQAGVQDEDSHIYDCWQEALRTESGERAHFFPTSVDEGQEFIVSVVKPMVGLNRSQLISDVLHDEPEKMGIKLQDLPDHEGNIYKGLLVPNPNRPYLEYDVASQVVARMTTHKMQPLQQTFSAQSAGTYTYVKKDRLGGTLGRSRSGVRQRLLHIAAMAQEGKMKIVCVKARTENHTLESLKLKGDQYRKTQAEVAARAQHLEEQDASPSASPNGASPGGVQSAAAAAAGIGPMLNPSAMACSRTAVTGEGGRGPRTPGAKPRGAARSAAMSAEGEQSEVEELVERRIAALDVNRCWSGTAMGRELRWARESHQTIMEGCPNPRDSEVADKLNEHILVCDAICQLVEKPIATLPKAKLESLLKAIEAGDEDLPSKWKLDVLKLKVAEFTKIGDFDVHEFFVIVAPWEVQAEVDIMSDTRYKPTRPRVLTCDGSLSDKIVACEGFFMETLAQFIQSGKEGQLSLTRFCIKCLDWLDEKCPDDEEFDDVVSAMTTCLKATLCIADPVRLEYKDALLEMTAAKSTEVGKACLRHLSLAVKRSAHYTALKANPALSVRGRVSAHVGAFWVLDEFDQYFLKTSELFPQMVQLMAAMDAATDIREVERSGTLKAALELLPNVVTYCRPGSFGNFKEQVSAKLDEYINSYLFCGALAEADGSVQTSMLADAKALVTIAKTSISEKGSLWATAMDKIKEKESEINQFNANKGLAQLAESLDDEILMNLDRLKEVLPVIESVLAAGGRGVEVHKDSAATIFGKIYSVICQYVRAPTEAAPHLHILMTLTETNWLAGESAVKLDKVITMLKAWGSLSQQRAQWAQSGNDDAARLIKDGSANLVTSIRSSVKAMQSTGLVAEVIGAQSDVTAATEEMNSAANVCMAIVTDAVKAATAALKPFATGTEAFDQPWDQDLAADAGMDSVLKRVEETILQIDGGSFQKRIDAVLDAKKRAVGWAQVFEVQQDEDATKEAVDTMRVASAIKFTALVVHAFKTCAGQAPKMRRMVNACRKEAAEADAVSAMRQDVVEWAAKLASLKGST</sequence>
<comment type="caution">
    <text evidence="2">The sequence shown here is derived from an EMBL/GenBank/DDBJ whole genome shotgun (WGS) entry which is preliminary data.</text>
</comment>
<gene>
    <name evidence="2" type="ORF">PCOR1329_LOCUS41968</name>
</gene>
<dbReference type="Proteomes" id="UP001189429">
    <property type="component" value="Unassembled WGS sequence"/>
</dbReference>
<keyword evidence="3" id="KW-1185">Reference proteome</keyword>
<accession>A0ABN9TSP2</accession>
<feature type="compositionally biased region" description="Low complexity" evidence="1">
    <location>
        <begin position="302"/>
        <end position="317"/>
    </location>
</feature>
<name>A0ABN9TSP2_9DINO</name>
<feature type="region of interest" description="Disordered" evidence="1">
    <location>
        <begin position="1"/>
        <end position="38"/>
    </location>
</feature>
<proteinExistence type="predicted"/>
<evidence type="ECO:0000256" key="1">
    <source>
        <dbReference type="SAM" id="MobiDB-lite"/>
    </source>
</evidence>
<feature type="region of interest" description="Disordered" evidence="1">
    <location>
        <begin position="287"/>
        <end position="317"/>
    </location>
</feature>
<feature type="region of interest" description="Disordered" evidence="1">
    <location>
        <begin position="340"/>
        <end position="375"/>
    </location>
</feature>
<evidence type="ECO:0000313" key="3">
    <source>
        <dbReference type="Proteomes" id="UP001189429"/>
    </source>
</evidence>
<dbReference type="EMBL" id="CAUYUJ010015044">
    <property type="protein sequence ID" value="CAK0849222.1"/>
    <property type="molecule type" value="Genomic_DNA"/>
</dbReference>
<evidence type="ECO:0000313" key="2">
    <source>
        <dbReference type="EMBL" id="CAK0849222.1"/>
    </source>
</evidence>
<organism evidence="2 3">
    <name type="scientific">Prorocentrum cordatum</name>
    <dbReference type="NCBI Taxonomy" id="2364126"/>
    <lineage>
        <taxon>Eukaryota</taxon>
        <taxon>Sar</taxon>
        <taxon>Alveolata</taxon>
        <taxon>Dinophyceae</taxon>
        <taxon>Prorocentrales</taxon>
        <taxon>Prorocentraceae</taxon>
        <taxon>Prorocentrum</taxon>
    </lineage>
</organism>